<dbReference type="EMBL" id="BAABUJ010000020">
    <property type="protein sequence ID" value="GAA5801916.1"/>
    <property type="molecule type" value="Genomic_DNA"/>
</dbReference>
<evidence type="ECO:0008006" key="4">
    <source>
        <dbReference type="Google" id="ProtNLM"/>
    </source>
</evidence>
<evidence type="ECO:0000313" key="3">
    <source>
        <dbReference type="Proteomes" id="UP001476247"/>
    </source>
</evidence>
<feature type="transmembrane region" description="Helical" evidence="1">
    <location>
        <begin position="42"/>
        <end position="64"/>
    </location>
</feature>
<reference evidence="2 3" key="1">
    <citation type="submission" date="2024-04" db="EMBL/GenBank/DDBJ databases">
        <title>genome sequences of Mucor flavus KT1a and Helicostylum pulchrum KT1b strains isolation_sourced from the surface of a dry-aged beef.</title>
        <authorList>
            <person name="Toyotome T."/>
            <person name="Hosono M."/>
            <person name="Torimaru M."/>
            <person name="Fukuda K."/>
            <person name="Mikami N."/>
        </authorList>
    </citation>
    <scope>NUCLEOTIDE SEQUENCE [LARGE SCALE GENOMIC DNA]</scope>
    <source>
        <strain evidence="2 3">KT1b</strain>
    </source>
</reference>
<gene>
    <name evidence="2" type="ORF">HPULCUR_007374</name>
</gene>
<accession>A0ABP9Y4K7</accession>
<sequence>MFPVLLYRELPDSTIAPVAVAAIVVTSVLCSLVNTPAMRNPVSFSALVAAISQLICTILVLIDLKATITWAQITTPLFYSLKPFYHLFYAIYVSFMFVPSLIGFARAAKKTNRTPYILISYFGYAWTAVIIVVGLTLMILILTKLPEDSVKFPEGDTGALFRESVSKQLDVLNTLYSFIYFANWGLVVTCLTQHILQFNVMKGKARGTLIVHSALNIIAVTFNTAFHNTSKDANILAVIAIIFVFVNITSAAAIIIAVQNGYLWDSRRYIRGEDEENIVAQVAVTPRPAFMRAAVVECATVVEHAAALVPAAAVVSTSELIPPPRVPRVLIDTPVALPPAEGELTAPAAVPPPGSTHVGAGVYTPLEIVRTNS</sequence>
<feature type="transmembrane region" description="Helical" evidence="1">
    <location>
        <begin position="116"/>
        <end position="142"/>
    </location>
</feature>
<dbReference type="Proteomes" id="UP001476247">
    <property type="component" value="Unassembled WGS sequence"/>
</dbReference>
<keyword evidence="1" id="KW-1133">Transmembrane helix</keyword>
<name>A0ABP9Y4K7_9FUNG</name>
<protein>
    <recommendedName>
        <fullName evidence="4">Transmembrane protein</fullName>
    </recommendedName>
</protein>
<feature type="transmembrane region" description="Helical" evidence="1">
    <location>
        <begin position="233"/>
        <end position="258"/>
    </location>
</feature>
<feature type="transmembrane region" description="Helical" evidence="1">
    <location>
        <begin position="84"/>
        <end position="104"/>
    </location>
</feature>
<evidence type="ECO:0000256" key="1">
    <source>
        <dbReference type="SAM" id="Phobius"/>
    </source>
</evidence>
<feature type="transmembrane region" description="Helical" evidence="1">
    <location>
        <begin position="175"/>
        <end position="196"/>
    </location>
</feature>
<proteinExistence type="predicted"/>
<feature type="transmembrane region" description="Helical" evidence="1">
    <location>
        <begin position="15"/>
        <end position="35"/>
    </location>
</feature>
<organism evidence="2 3">
    <name type="scientific">Helicostylum pulchrum</name>
    <dbReference type="NCBI Taxonomy" id="562976"/>
    <lineage>
        <taxon>Eukaryota</taxon>
        <taxon>Fungi</taxon>
        <taxon>Fungi incertae sedis</taxon>
        <taxon>Mucoromycota</taxon>
        <taxon>Mucoromycotina</taxon>
        <taxon>Mucoromycetes</taxon>
        <taxon>Mucorales</taxon>
        <taxon>Mucorineae</taxon>
        <taxon>Mucoraceae</taxon>
        <taxon>Helicostylum</taxon>
    </lineage>
</organism>
<keyword evidence="1" id="KW-0472">Membrane</keyword>
<keyword evidence="1" id="KW-0812">Transmembrane</keyword>
<feature type="transmembrane region" description="Helical" evidence="1">
    <location>
        <begin position="208"/>
        <end position="227"/>
    </location>
</feature>
<comment type="caution">
    <text evidence="2">The sequence shown here is derived from an EMBL/GenBank/DDBJ whole genome shotgun (WGS) entry which is preliminary data.</text>
</comment>
<keyword evidence="3" id="KW-1185">Reference proteome</keyword>
<evidence type="ECO:0000313" key="2">
    <source>
        <dbReference type="EMBL" id="GAA5801916.1"/>
    </source>
</evidence>